<dbReference type="Proteomes" id="UP000199441">
    <property type="component" value="Unassembled WGS sequence"/>
</dbReference>
<dbReference type="PANTHER" id="PTHR42685:SF22">
    <property type="entry name" value="CONDITIONED MEDIUM FACTOR RECEPTOR 1"/>
    <property type="match status" value="1"/>
</dbReference>
<dbReference type="RefSeq" id="WP_089947572.1">
    <property type="nucleotide sequence ID" value="NZ_FNOI01000005.1"/>
</dbReference>
<reference evidence="2" key="1">
    <citation type="submission" date="2016-10" db="EMBL/GenBank/DDBJ databases">
        <authorList>
            <person name="Varghese N."/>
            <person name="Submissions S."/>
        </authorList>
    </citation>
    <scope>NUCLEOTIDE SEQUENCE [LARGE SCALE GENOMIC DNA]</scope>
    <source>
        <strain evidence="2">DSM 26922</strain>
    </source>
</reference>
<dbReference type="InterPro" id="IPR036188">
    <property type="entry name" value="FAD/NAD-bd_sf"/>
</dbReference>
<organism evidence="1 2">
    <name type="scientific">Litoreibacter albidus</name>
    <dbReference type="NCBI Taxonomy" id="670155"/>
    <lineage>
        <taxon>Bacteria</taxon>
        <taxon>Pseudomonadati</taxon>
        <taxon>Pseudomonadota</taxon>
        <taxon>Alphaproteobacteria</taxon>
        <taxon>Rhodobacterales</taxon>
        <taxon>Roseobacteraceae</taxon>
        <taxon>Litoreibacter</taxon>
    </lineage>
</organism>
<evidence type="ECO:0000313" key="1">
    <source>
        <dbReference type="EMBL" id="SDX27066.1"/>
    </source>
</evidence>
<dbReference type="PRINTS" id="PR00420">
    <property type="entry name" value="RNGMNOXGNASE"/>
</dbReference>
<dbReference type="Pfam" id="PF12831">
    <property type="entry name" value="FAD_oxidored"/>
    <property type="match status" value="1"/>
</dbReference>
<dbReference type="NCBIfam" id="TIGR02032">
    <property type="entry name" value="GG-red-SF"/>
    <property type="match status" value="1"/>
</dbReference>
<dbReference type="OrthoDB" id="417034at2"/>
<evidence type="ECO:0000313" key="2">
    <source>
        <dbReference type="Proteomes" id="UP000199441"/>
    </source>
</evidence>
<dbReference type="InterPro" id="IPR050407">
    <property type="entry name" value="Geranylgeranyl_reductase"/>
</dbReference>
<keyword evidence="2" id="KW-1185">Reference proteome</keyword>
<name>A0A1H3ABM8_9RHOB</name>
<dbReference type="PANTHER" id="PTHR42685">
    <property type="entry name" value="GERANYLGERANYL DIPHOSPHATE REDUCTASE"/>
    <property type="match status" value="1"/>
</dbReference>
<protein>
    <submittedName>
        <fullName evidence="1">Geranylgeranyl reductase family</fullName>
    </submittedName>
</protein>
<dbReference type="SUPFAM" id="SSF51905">
    <property type="entry name" value="FAD/NAD(P)-binding domain"/>
    <property type="match status" value="1"/>
</dbReference>
<dbReference type="AlphaFoldDB" id="A0A1H3ABM8"/>
<sequence length="388" mass="42075">MLEYDIIVVGSGPAGSAAATTAAKAGLRVAVVDKASFPRDKLCGGLFTGRSQKAMRAIFGLEVSDDLFVTTDHMRFMSKGRVLADIPNAPPVHLTMRRDFDAMLHAAAVDAGAVPHVGQPITELNEHTLTLRDGTELGFQALIGADGVNSFVARTLFGRPFDPEKIGFGLEIETPRTPSRDGAVEIDFDAASWGYGWSFPKRKTVTVGVGGINVKNADMKANMATYVTQTGSDEDLRYKGQYLPFGDYKRRPGRAHVLLAGDAAGLVDPITGEGIALAMESGHHAATAAIGALRAGQANVALDEYMRLVKPIQRSIDQARLWRMIMFPKATEGYFRKAFERGSSLQMKYLELLAGEAEYADLRGALLRRIPKLGWRLLKHRLGFKGPA</sequence>
<dbReference type="InterPro" id="IPR011777">
    <property type="entry name" value="Geranylgeranyl_Rdtase_fam"/>
</dbReference>
<proteinExistence type="predicted"/>
<dbReference type="STRING" id="670155.SAMN04488001_2817"/>
<dbReference type="Gene3D" id="3.50.50.60">
    <property type="entry name" value="FAD/NAD(P)-binding domain"/>
    <property type="match status" value="1"/>
</dbReference>
<accession>A0A1H3ABM8</accession>
<dbReference type="GO" id="GO:0016628">
    <property type="term" value="F:oxidoreductase activity, acting on the CH-CH group of donors, NAD or NADP as acceptor"/>
    <property type="evidence" value="ECO:0007669"/>
    <property type="project" value="InterPro"/>
</dbReference>
<gene>
    <name evidence="1" type="ORF">SAMN04488001_2817</name>
</gene>
<dbReference type="EMBL" id="FNOI01000005">
    <property type="protein sequence ID" value="SDX27066.1"/>
    <property type="molecule type" value="Genomic_DNA"/>
</dbReference>